<feature type="compositionally biased region" description="Basic and acidic residues" evidence="1">
    <location>
        <begin position="1"/>
        <end position="12"/>
    </location>
</feature>
<evidence type="ECO:0000313" key="2">
    <source>
        <dbReference type="EMBL" id="KAH9379099.1"/>
    </source>
</evidence>
<dbReference type="AlphaFoldDB" id="A0A9J6GV65"/>
<evidence type="ECO:0000313" key="3">
    <source>
        <dbReference type="Proteomes" id="UP000821853"/>
    </source>
</evidence>
<feature type="region of interest" description="Disordered" evidence="1">
    <location>
        <begin position="85"/>
        <end position="117"/>
    </location>
</feature>
<dbReference type="VEuPathDB" id="VectorBase:HLOH_048348"/>
<proteinExistence type="predicted"/>
<gene>
    <name evidence="2" type="ORF">HPB48_017816</name>
</gene>
<sequence length="117" mass="13754">MCARKNDAEDRQSFPPRPRTLGNAAMGGRVDVEPESKREIRKLLLDEQLRTLFVNWLRDPIKRFTFFREPDNLDEAVDAVVREDRNERTVNGSHAPVRPVREGDRETDERRARLERV</sequence>
<dbReference type="Proteomes" id="UP000821853">
    <property type="component" value="Unassembled WGS sequence"/>
</dbReference>
<reference evidence="2 3" key="1">
    <citation type="journal article" date="2020" name="Cell">
        <title>Large-Scale Comparative Analyses of Tick Genomes Elucidate Their Genetic Diversity and Vector Capacities.</title>
        <authorList>
            <consortium name="Tick Genome and Microbiome Consortium (TIGMIC)"/>
            <person name="Jia N."/>
            <person name="Wang J."/>
            <person name="Shi W."/>
            <person name="Du L."/>
            <person name="Sun Y."/>
            <person name="Zhan W."/>
            <person name="Jiang J.F."/>
            <person name="Wang Q."/>
            <person name="Zhang B."/>
            <person name="Ji P."/>
            <person name="Bell-Sakyi L."/>
            <person name="Cui X.M."/>
            <person name="Yuan T.T."/>
            <person name="Jiang B.G."/>
            <person name="Yang W.F."/>
            <person name="Lam T.T."/>
            <person name="Chang Q.C."/>
            <person name="Ding S.J."/>
            <person name="Wang X.J."/>
            <person name="Zhu J.G."/>
            <person name="Ruan X.D."/>
            <person name="Zhao L."/>
            <person name="Wei J.T."/>
            <person name="Ye R.Z."/>
            <person name="Que T.C."/>
            <person name="Du C.H."/>
            <person name="Zhou Y.H."/>
            <person name="Cheng J.X."/>
            <person name="Dai P.F."/>
            <person name="Guo W.B."/>
            <person name="Han X.H."/>
            <person name="Huang E.J."/>
            <person name="Li L.F."/>
            <person name="Wei W."/>
            <person name="Gao Y.C."/>
            <person name="Liu J.Z."/>
            <person name="Shao H.Z."/>
            <person name="Wang X."/>
            <person name="Wang C.C."/>
            <person name="Yang T.C."/>
            <person name="Huo Q.B."/>
            <person name="Li W."/>
            <person name="Chen H.Y."/>
            <person name="Chen S.E."/>
            <person name="Zhou L.G."/>
            <person name="Ni X.B."/>
            <person name="Tian J.H."/>
            <person name="Sheng Y."/>
            <person name="Liu T."/>
            <person name="Pan Y.S."/>
            <person name="Xia L.Y."/>
            <person name="Li J."/>
            <person name="Zhao F."/>
            <person name="Cao W.C."/>
        </authorList>
    </citation>
    <scope>NUCLEOTIDE SEQUENCE [LARGE SCALE GENOMIC DNA]</scope>
    <source>
        <strain evidence="2">HaeL-2018</strain>
    </source>
</reference>
<dbReference type="OrthoDB" id="8066225at2759"/>
<accession>A0A9J6GV65</accession>
<keyword evidence="3" id="KW-1185">Reference proteome</keyword>
<feature type="region of interest" description="Disordered" evidence="1">
    <location>
        <begin position="1"/>
        <end position="33"/>
    </location>
</feature>
<name>A0A9J6GV65_HAELO</name>
<organism evidence="2 3">
    <name type="scientific">Haemaphysalis longicornis</name>
    <name type="common">Bush tick</name>
    <dbReference type="NCBI Taxonomy" id="44386"/>
    <lineage>
        <taxon>Eukaryota</taxon>
        <taxon>Metazoa</taxon>
        <taxon>Ecdysozoa</taxon>
        <taxon>Arthropoda</taxon>
        <taxon>Chelicerata</taxon>
        <taxon>Arachnida</taxon>
        <taxon>Acari</taxon>
        <taxon>Parasitiformes</taxon>
        <taxon>Ixodida</taxon>
        <taxon>Ixodoidea</taxon>
        <taxon>Ixodidae</taxon>
        <taxon>Haemaphysalinae</taxon>
        <taxon>Haemaphysalis</taxon>
    </lineage>
</organism>
<comment type="caution">
    <text evidence="2">The sequence shown here is derived from an EMBL/GenBank/DDBJ whole genome shotgun (WGS) entry which is preliminary data.</text>
</comment>
<dbReference type="EMBL" id="JABSTR010000009">
    <property type="protein sequence ID" value="KAH9379099.1"/>
    <property type="molecule type" value="Genomic_DNA"/>
</dbReference>
<feature type="compositionally biased region" description="Basic and acidic residues" evidence="1">
    <location>
        <begin position="99"/>
        <end position="117"/>
    </location>
</feature>
<protein>
    <submittedName>
        <fullName evidence="2">Uncharacterized protein</fullName>
    </submittedName>
</protein>
<evidence type="ECO:0000256" key="1">
    <source>
        <dbReference type="SAM" id="MobiDB-lite"/>
    </source>
</evidence>